<reference evidence="11 12" key="1">
    <citation type="submission" date="2018-06" db="EMBL/GenBank/DDBJ databases">
        <title>Genomic Encyclopedia of Archaeal and Bacterial Type Strains, Phase II (KMG-II): from individual species to whole genera.</title>
        <authorList>
            <person name="Goeker M."/>
        </authorList>
    </citation>
    <scope>NUCLEOTIDE SEQUENCE [LARGE SCALE GENOMIC DNA]</scope>
    <source>
        <strain evidence="11 12">T4</strain>
    </source>
</reference>
<evidence type="ECO:0000259" key="10">
    <source>
        <dbReference type="PROSITE" id="PS50109"/>
    </source>
</evidence>
<feature type="transmembrane region" description="Helical" evidence="9">
    <location>
        <begin position="275"/>
        <end position="293"/>
    </location>
</feature>
<dbReference type="OrthoDB" id="9760839at2"/>
<dbReference type="InterPro" id="IPR036890">
    <property type="entry name" value="HATPase_C_sf"/>
</dbReference>
<feature type="transmembrane region" description="Helical" evidence="9">
    <location>
        <begin position="305"/>
        <end position="327"/>
    </location>
</feature>
<feature type="transmembrane region" description="Helical" evidence="9">
    <location>
        <begin position="7"/>
        <end position="27"/>
    </location>
</feature>
<evidence type="ECO:0000313" key="12">
    <source>
        <dbReference type="Proteomes" id="UP000248917"/>
    </source>
</evidence>
<dbReference type="PANTHER" id="PTHR24421">
    <property type="entry name" value="NITRATE/NITRITE SENSOR PROTEIN NARX-RELATED"/>
    <property type="match status" value="1"/>
</dbReference>
<dbReference type="Pfam" id="PF07730">
    <property type="entry name" value="HisKA_3"/>
    <property type="match status" value="1"/>
</dbReference>
<keyword evidence="5" id="KW-0547">Nucleotide-binding</keyword>
<dbReference type="PANTHER" id="PTHR24421:SF10">
    <property type="entry name" value="NITRATE_NITRITE SENSOR PROTEIN NARQ"/>
    <property type="match status" value="1"/>
</dbReference>
<evidence type="ECO:0000256" key="7">
    <source>
        <dbReference type="ARBA" id="ARBA00022840"/>
    </source>
</evidence>
<feature type="transmembrane region" description="Helical" evidence="9">
    <location>
        <begin position="367"/>
        <end position="389"/>
    </location>
</feature>
<dbReference type="EC" id="2.7.13.3" evidence="2"/>
<keyword evidence="7" id="KW-0067">ATP-binding</keyword>
<protein>
    <recommendedName>
        <fullName evidence="2">histidine kinase</fullName>
        <ecNumber evidence="2">2.7.13.3</ecNumber>
    </recommendedName>
</protein>
<dbReference type="SUPFAM" id="SSF55874">
    <property type="entry name" value="ATPase domain of HSP90 chaperone/DNA topoisomerase II/histidine kinase"/>
    <property type="match status" value="1"/>
</dbReference>
<feature type="domain" description="Histidine kinase" evidence="10">
    <location>
        <begin position="527"/>
        <end position="613"/>
    </location>
</feature>
<evidence type="ECO:0000256" key="5">
    <source>
        <dbReference type="ARBA" id="ARBA00022741"/>
    </source>
</evidence>
<comment type="catalytic activity">
    <reaction evidence="1">
        <text>ATP + protein L-histidine = ADP + protein N-phospho-L-histidine.</text>
        <dbReference type="EC" id="2.7.13.3"/>
    </reaction>
</comment>
<dbReference type="Proteomes" id="UP000248917">
    <property type="component" value="Unassembled WGS sequence"/>
</dbReference>
<dbReference type="RefSeq" id="WP_111392136.1">
    <property type="nucleotide sequence ID" value="NZ_QKTX01000004.1"/>
</dbReference>
<dbReference type="Pfam" id="PF02518">
    <property type="entry name" value="HATPase_c"/>
    <property type="match status" value="1"/>
</dbReference>
<dbReference type="CDD" id="cd16917">
    <property type="entry name" value="HATPase_UhpB-NarQ-NarX-like"/>
    <property type="match status" value="1"/>
</dbReference>
<name>A0A326RU75_9BACT</name>
<dbReference type="EMBL" id="QKTX01000004">
    <property type="protein sequence ID" value="PZV84457.1"/>
    <property type="molecule type" value="Genomic_DNA"/>
</dbReference>
<feature type="transmembrane region" description="Helical" evidence="9">
    <location>
        <begin position="334"/>
        <end position="355"/>
    </location>
</feature>
<evidence type="ECO:0000256" key="3">
    <source>
        <dbReference type="ARBA" id="ARBA00022553"/>
    </source>
</evidence>
<keyword evidence="6 11" id="KW-0418">Kinase</keyword>
<evidence type="ECO:0000256" key="9">
    <source>
        <dbReference type="SAM" id="Phobius"/>
    </source>
</evidence>
<dbReference type="InterPro" id="IPR011623">
    <property type="entry name" value="7TMR_DISM_rcpt_extracell_dom1"/>
</dbReference>
<feature type="transmembrane region" description="Helical" evidence="9">
    <location>
        <begin position="179"/>
        <end position="200"/>
    </location>
</feature>
<evidence type="ECO:0000256" key="2">
    <source>
        <dbReference type="ARBA" id="ARBA00012438"/>
    </source>
</evidence>
<dbReference type="InterPro" id="IPR005467">
    <property type="entry name" value="His_kinase_dom"/>
</dbReference>
<dbReference type="GO" id="GO:0046983">
    <property type="term" value="F:protein dimerization activity"/>
    <property type="evidence" value="ECO:0007669"/>
    <property type="project" value="InterPro"/>
</dbReference>
<evidence type="ECO:0000256" key="4">
    <source>
        <dbReference type="ARBA" id="ARBA00022679"/>
    </source>
</evidence>
<evidence type="ECO:0000256" key="6">
    <source>
        <dbReference type="ARBA" id="ARBA00022777"/>
    </source>
</evidence>
<dbReference type="Pfam" id="PF07695">
    <property type="entry name" value="7TMR-DISM_7TM"/>
    <property type="match status" value="1"/>
</dbReference>
<feature type="transmembrane region" description="Helical" evidence="9">
    <location>
        <begin position="207"/>
        <end position="226"/>
    </location>
</feature>
<sequence length="617" mass="70615">MSPFFSLAVRVVSWVSAFPILFLLFSLNPSEEKSNAFPFWVFTDEGHSVSEAWKDIPEEYITQGRFNPGIQLHSWWVKAVVKNESSAKDRLFLILNNPHINRIEVYLNGSQEPQWITGDCFPFDSRPYLSRDFVFPFELNPDEQVNVLMKLDKRGETFHIDPELLPENDFAERRRTEHIMMGLVGGWMLLVVVFTLFFWSELRDRSAFYYALYILLVFLWIFAHWGMAYQFLWPEAVTWVGKSRPILNLASFIFLLLTIINFFPPTGIWRPFELAFKIMIWTNTALLLAFLVIPEEVPSPQVVAFFLKVVLILSAVQVLIVVSYLIVQYNAKTPFAGFYLSGIAFLMVFSLLIYLDQATGAVLLSHTLLNFGSAFGLMGETALISFAFMRQASLEKKEKEKLAVKILTREKEIADQIILAQEEERNRLGRDLHDGLLGYLGSAHLKVQTLVDKFPYPELLELKNQLNEGIRETRVLSHDLTPPLLEEFGLEQALRNKLVELEQSGAFKTSLFAKLHFDVCKSIQVTVYRICMELIHNALKHSKAQELHILLETTPDELILMVEDDGIGFDPEAKKKGIGLKNIENRVNYLKGTLQIDSKSAGTSILILIPLSPNPNE</sequence>
<dbReference type="SMART" id="SM00387">
    <property type="entry name" value="HATPase_c"/>
    <property type="match status" value="1"/>
</dbReference>
<keyword evidence="9" id="KW-0472">Membrane</keyword>
<proteinExistence type="predicted"/>
<keyword evidence="9" id="KW-1133">Transmembrane helix</keyword>
<gene>
    <name evidence="11" type="ORF">CLV31_104105</name>
</gene>
<dbReference type="Pfam" id="PF07696">
    <property type="entry name" value="7TMR-DISMED2"/>
    <property type="match status" value="1"/>
</dbReference>
<evidence type="ECO:0000256" key="1">
    <source>
        <dbReference type="ARBA" id="ARBA00000085"/>
    </source>
</evidence>
<keyword evidence="12" id="KW-1185">Reference proteome</keyword>
<organism evidence="11 12">
    <name type="scientific">Algoriphagus aquaeductus</name>
    <dbReference type="NCBI Taxonomy" id="475299"/>
    <lineage>
        <taxon>Bacteria</taxon>
        <taxon>Pseudomonadati</taxon>
        <taxon>Bacteroidota</taxon>
        <taxon>Cytophagia</taxon>
        <taxon>Cytophagales</taxon>
        <taxon>Cyclobacteriaceae</taxon>
        <taxon>Algoriphagus</taxon>
    </lineage>
</organism>
<dbReference type="GO" id="GO:0016020">
    <property type="term" value="C:membrane"/>
    <property type="evidence" value="ECO:0007669"/>
    <property type="project" value="InterPro"/>
</dbReference>
<dbReference type="GO" id="GO:0005524">
    <property type="term" value="F:ATP binding"/>
    <property type="evidence" value="ECO:0007669"/>
    <property type="project" value="UniProtKB-KW"/>
</dbReference>
<dbReference type="Gene3D" id="3.30.565.10">
    <property type="entry name" value="Histidine kinase-like ATPase, C-terminal domain"/>
    <property type="match status" value="1"/>
</dbReference>
<comment type="caution">
    <text evidence="11">The sequence shown here is derived from an EMBL/GenBank/DDBJ whole genome shotgun (WGS) entry which is preliminary data.</text>
</comment>
<dbReference type="PROSITE" id="PS50109">
    <property type="entry name" value="HIS_KIN"/>
    <property type="match status" value="1"/>
</dbReference>
<dbReference type="AlphaFoldDB" id="A0A326RU75"/>
<feature type="transmembrane region" description="Helical" evidence="9">
    <location>
        <begin position="246"/>
        <end position="263"/>
    </location>
</feature>
<keyword evidence="9" id="KW-0812">Transmembrane</keyword>
<dbReference type="InterPro" id="IPR011622">
    <property type="entry name" value="7TMR_DISM_rcpt_extracell_dom2"/>
</dbReference>
<evidence type="ECO:0000313" key="11">
    <source>
        <dbReference type="EMBL" id="PZV84457.1"/>
    </source>
</evidence>
<keyword evidence="4" id="KW-0808">Transferase</keyword>
<keyword evidence="3" id="KW-0597">Phosphoprotein</keyword>
<dbReference type="InterPro" id="IPR011712">
    <property type="entry name" value="Sig_transdc_His_kin_sub3_dim/P"/>
</dbReference>
<keyword evidence="8" id="KW-0902">Two-component regulatory system</keyword>
<dbReference type="Gene3D" id="1.20.5.1930">
    <property type="match status" value="1"/>
</dbReference>
<accession>A0A326RU75</accession>
<dbReference type="InterPro" id="IPR050482">
    <property type="entry name" value="Sensor_HK_TwoCompSys"/>
</dbReference>
<dbReference type="GO" id="GO:0000155">
    <property type="term" value="F:phosphorelay sensor kinase activity"/>
    <property type="evidence" value="ECO:0007669"/>
    <property type="project" value="InterPro"/>
</dbReference>
<dbReference type="InterPro" id="IPR003594">
    <property type="entry name" value="HATPase_dom"/>
</dbReference>
<evidence type="ECO:0000256" key="8">
    <source>
        <dbReference type="ARBA" id="ARBA00023012"/>
    </source>
</evidence>
<dbReference type="Gene3D" id="2.60.40.2380">
    <property type="match status" value="1"/>
</dbReference>